<protein>
    <recommendedName>
        <fullName evidence="6">Lipoprotein</fullName>
    </recommendedName>
</protein>
<dbReference type="AlphaFoldDB" id="A0A9X1BDA0"/>
<evidence type="ECO:0000256" key="1">
    <source>
        <dbReference type="SAM" id="SignalP"/>
    </source>
</evidence>
<keyword evidence="4" id="KW-1185">Reference proteome</keyword>
<name>A0A9X1BDA0_9STRE</name>
<keyword evidence="1" id="KW-0732">Signal</keyword>
<organism evidence="2 5">
    <name type="scientific">Streptococcus lactarius</name>
    <dbReference type="NCBI Taxonomy" id="684066"/>
    <lineage>
        <taxon>Bacteria</taxon>
        <taxon>Bacillati</taxon>
        <taxon>Bacillota</taxon>
        <taxon>Bacilli</taxon>
        <taxon>Lactobacillales</taxon>
        <taxon>Streptococcaceae</taxon>
        <taxon>Streptococcus</taxon>
    </lineage>
</organism>
<sequence length="360" mass="42332">MKKKLIIASSLILAIAVAMFGLATYQHHQQQEKAKQEREKYENYDYYTGQWEIDSYKYLDDGRGVVVHWKSLTPEEDKLFAKYNPEISENYLGVHGASNERYIIRQNIKRLKNMPTMSFPKDDSEGYFKLSIYKIQDHTLQKEDLDLYRFVKKYNKTYKPVEIGAIVEKDGKDYLPIETYQSTGGKVKTKYLWLNLETKQIEWEDTKMQRNNRQDIFVDLGKLRDRISETTDNLSTTTGVDSVNQNMLSFRKNVLKNSVLETKDPKAYQLLSEKDSQIYILLDSKFEDDTVYGNVQQFIDLYQLFVPANTNLYEGITIPAELSKDGQVHQVNTKDEFDRYYDVQKDNELNKQRQALVERN</sequence>
<dbReference type="Proteomes" id="UP000676511">
    <property type="component" value="Chromosome"/>
</dbReference>
<evidence type="ECO:0000313" key="5">
    <source>
        <dbReference type="Proteomes" id="UP001138780"/>
    </source>
</evidence>
<evidence type="ECO:0000313" key="3">
    <source>
        <dbReference type="EMBL" id="QUB38133.1"/>
    </source>
</evidence>
<dbReference type="Proteomes" id="UP001138780">
    <property type="component" value="Unassembled WGS sequence"/>
</dbReference>
<evidence type="ECO:0000313" key="2">
    <source>
        <dbReference type="EMBL" id="MBK4780455.1"/>
    </source>
</evidence>
<dbReference type="RefSeq" id="WP_200773336.1">
    <property type="nucleotide sequence ID" value="NZ_CP072329.1"/>
</dbReference>
<evidence type="ECO:0008006" key="6">
    <source>
        <dbReference type="Google" id="ProtNLM"/>
    </source>
</evidence>
<feature type="chain" id="PRO_5040731446" description="Lipoprotein" evidence="1">
    <location>
        <begin position="24"/>
        <end position="360"/>
    </location>
</feature>
<feature type="signal peptide" evidence="1">
    <location>
        <begin position="1"/>
        <end position="23"/>
    </location>
</feature>
<evidence type="ECO:0000313" key="4">
    <source>
        <dbReference type="Proteomes" id="UP000676511"/>
    </source>
</evidence>
<proteinExistence type="predicted"/>
<dbReference type="EMBL" id="CP072329">
    <property type="protein sequence ID" value="QUB38133.1"/>
    <property type="molecule type" value="Genomic_DNA"/>
</dbReference>
<gene>
    <name evidence="2" type="ORF">BTU61_09675</name>
    <name evidence="3" type="ORF">J4854_06135</name>
</gene>
<reference evidence="2" key="1">
    <citation type="submission" date="2016-12" db="EMBL/GenBank/DDBJ databases">
        <title>Draft genome of Streptococcus lactarius CCUG 66490T type strain.</title>
        <authorList>
            <person name="Salva-Serra F."/>
            <person name="Engstrom-Jakobsson H."/>
            <person name="Thorell K."/>
            <person name="Gomila M."/>
            <person name="Gonzales-Siles L."/>
            <person name="Busquets A."/>
            <person name="Jaen-Luchoro D."/>
            <person name="Karlsson R."/>
            <person name="Kristiansson E."/>
            <person name="Moore E."/>
        </authorList>
    </citation>
    <scope>NUCLEOTIDE SEQUENCE</scope>
    <source>
        <strain evidence="2">CCUG 66490</strain>
    </source>
</reference>
<dbReference type="EMBL" id="MRXX01000015">
    <property type="protein sequence ID" value="MBK4780455.1"/>
    <property type="molecule type" value="Genomic_DNA"/>
</dbReference>
<accession>A0A9X1BDA0</accession>
<reference evidence="3 4" key="2">
    <citation type="submission" date="2021-03" db="EMBL/GenBank/DDBJ databases">
        <title>Human Oral Microbial Genomes.</title>
        <authorList>
            <person name="Johnston C.D."/>
            <person name="Chen T."/>
            <person name="Dewhirst F.E."/>
        </authorList>
    </citation>
    <scope>NUCLEOTIDE SEQUENCE [LARGE SCALE GENOMIC DNA]</scope>
    <source>
        <strain evidence="3 4">CCUG 66490</strain>
    </source>
</reference>